<evidence type="ECO:0000256" key="23">
    <source>
        <dbReference type="SAM" id="Phobius"/>
    </source>
</evidence>
<keyword evidence="9 23" id="KW-0812">Transmembrane</keyword>
<dbReference type="SMART" id="SM00387">
    <property type="entry name" value="HATPase_c"/>
    <property type="match status" value="1"/>
</dbReference>
<reference evidence="27 28" key="1">
    <citation type="submission" date="2014-02" db="EMBL/GenBank/DDBJ databases">
        <authorList>
            <person name="Genoscope - CEA"/>
        </authorList>
    </citation>
    <scope>NUCLEOTIDE SEQUENCE [LARGE SCALE GENOMIC DNA]</scope>
    <source>
        <strain evidence="27 28">PCC 8005</strain>
    </source>
</reference>
<dbReference type="InterPro" id="IPR001789">
    <property type="entry name" value="Sig_transdc_resp-reg_receiver"/>
</dbReference>
<dbReference type="Gene3D" id="3.30.565.10">
    <property type="entry name" value="Histidine kinase-like ATPase, C-terminal domain"/>
    <property type="match status" value="1"/>
</dbReference>
<keyword evidence="12 27" id="KW-0418">Kinase</keyword>
<keyword evidence="10" id="KW-0547">Nucleotide-binding</keyword>
<dbReference type="SUPFAM" id="SSF55781">
    <property type="entry name" value="GAF domain-like"/>
    <property type="match status" value="2"/>
</dbReference>
<keyword evidence="13" id="KW-0256">Endoplasmic reticulum</keyword>
<evidence type="ECO:0000256" key="8">
    <source>
        <dbReference type="ARBA" id="ARBA00022679"/>
    </source>
</evidence>
<evidence type="ECO:0000256" key="6">
    <source>
        <dbReference type="ARBA" id="ARBA00012438"/>
    </source>
</evidence>
<dbReference type="InterPro" id="IPR003018">
    <property type="entry name" value="GAF"/>
</dbReference>
<comment type="subcellular location">
    <subcellularLocation>
        <location evidence="3">Endoplasmic reticulum membrane</location>
        <topology evidence="3">Multi-pass membrane protein</topology>
    </subcellularLocation>
</comment>
<evidence type="ECO:0000256" key="11">
    <source>
        <dbReference type="ARBA" id="ARBA00022745"/>
    </source>
</evidence>
<dbReference type="EC" id="2.7.13.3" evidence="6"/>
<dbReference type="InterPro" id="IPR036890">
    <property type="entry name" value="HATPase_C_sf"/>
</dbReference>
<feature type="transmembrane region" description="Helical" evidence="23">
    <location>
        <begin position="28"/>
        <end position="52"/>
    </location>
</feature>
<dbReference type="CDD" id="cd00082">
    <property type="entry name" value="HisKA"/>
    <property type="match status" value="1"/>
</dbReference>
<protein>
    <recommendedName>
        <fullName evidence="21">Circadian input-output histidine kinase CikA</fullName>
        <ecNumber evidence="6">2.7.13.3</ecNumber>
    </recommendedName>
</protein>
<keyword evidence="17" id="KW-0902">Two-component regulatory system</keyword>
<dbReference type="Pfam" id="PF01590">
    <property type="entry name" value="GAF"/>
    <property type="match status" value="2"/>
</dbReference>
<evidence type="ECO:0000256" key="3">
    <source>
        <dbReference type="ARBA" id="ARBA00004477"/>
    </source>
</evidence>
<feature type="transmembrane region" description="Helical" evidence="23">
    <location>
        <begin position="99"/>
        <end position="120"/>
    </location>
</feature>
<gene>
    <name evidence="27" type="ORF">ARTHRO_40756</name>
</gene>
<keyword evidence="20" id="KW-0131">Cell cycle</keyword>
<keyword evidence="16" id="KW-0186">Copper</keyword>
<evidence type="ECO:0000256" key="1">
    <source>
        <dbReference type="ARBA" id="ARBA00000085"/>
    </source>
</evidence>
<dbReference type="Pfam" id="PF25487">
    <property type="entry name" value="ETR1_N"/>
    <property type="match status" value="1"/>
</dbReference>
<dbReference type="Proteomes" id="UP000032946">
    <property type="component" value="Chromosome"/>
</dbReference>
<evidence type="ECO:0000259" key="25">
    <source>
        <dbReference type="PROSITE" id="PS50109"/>
    </source>
</evidence>
<dbReference type="CDD" id="cd16922">
    <property type="entry name" value="HATPase_EvgS-ArcB-TorS-like"/>
    <property type="match status" value="1"/>
</dbReference>
<dbReference type="PROSITE" id="PS50110">
    <property type="entry name" value="RESPONSE_REGULATORY"/>
    <property type="match status" value="1"/>
</dbReference>
<evidence type="ECO:0000256" key="14">
    <source>
        <dbReference type="ARBA" id="ARBA00022840"/>
    </source>
</evidence>
<evidence type="ECO:0000313" key="28">
    <source>
        <dbReference type="Proteomes" id="UP000032946"/>
    </source>
</evidence>
<dbReference type="Gene3D" id="3.30.450.40">
    <property type="match status" value="2"/>
</dbReference>
<evidence type="ECO:0000256" key="16">
    <source>
        <dbReference type="ARBA" id="ARBA00023008"/>
    </source>
</evidence>
<dbReference type="InterPro" id="IPR058544">
    <property type="entry name" value="ETR1_N"/>
</dbReference>
<evidence type="ECO:0000256" key="17">
    <source>
        <dbReference type="ARBA" id="ARBA00023012"/>
    </source>
</evidence>
<evidence type="ECO:0000259" key="26">
    <source>
        <dbReference type="PROSITE" id="PS50110"/>
    </source>
</evidence>
<keyword evidence="7 22" id="KW-0597">Phosphoprotein</keyword>
<dbReference type="GO" id="GO:0000155">
    <property type="term" value="F:phosphorelay sensor kinase activity"/>
    <property type="evidence" value="ECO:0007669"/>
    <property type="project" value="InterPro"/>
</dbReference>
<dbReference type="SUPFAM" id="SSF52172">
    <property type="entry name" value="CheY-like"/>
    <property type="match status" value="1"/>
</dbReference>
<dbReference type="PANTHER" id="PTHR45339">
    <property type="entry name" value="HYBRID SIGNAL TRANSDUCTION HISTIDINE KINASE J"/>
    <property type="match status" value="1"/>
</dbReference>
<dbReference type="SUPFAM" id="SSF47384">
    <property type="entry name" value="Homodimeric domain of signal transducing histidine kinase"/>
    <property type="match status" value="1"/>
</dbReference>
<keyword evidence="28" id="KW-1185">Reference proteome</keyword>
<evidence type="ECO:0000256" key="12">
    <source>
        <dbReference type="ARBA" id="ARBA00022777"/>
    </source>
</evidence>
<dbReference type="InterPro" id="IPR029016">
    <property type="entry name" value="GAF-like_dom_sf"/>
</dbReference>
<evidence type="ECO:0000256" key="20">
    <source>
        <dbReference type="ARBA" id="ARBA00023306"/>
    </source>
</evidence>
<keyword evidence="15 23" id="KW-1133">Transmembrane helix</keyword>
<evidence type="ECO:0000256" key="5">
    <source>
        <dbReference type="ARBA" id="ARBA00009842"/>
    </source>
</evidence>
<dbReference type="Pfam" id="PF02518">
    <property type="entry name" value="HATPase_c"/>
    <property type="match status" value="1"/>
</dbReference>
<dbReference type="SMART" id="SM00065">
    <property type="entry name" value="GAF"/>
    <property type="match status" value="2"/>
</dbReference>
<evidence type="ECO:0000256" key="2">
    <source>
        <dbReference type="ARBA" id="ARBA00001935"/>
    </source>
</evidence>
<feature type="domain" description="Response regulatory" evidence="26">
    <location>
        <begin position="830"/>
        <end position="946"/>
    </location>
</feature>
<dbReference type="Pfam" id="PF00072">
    <property type="entry name" value="Response_reg"/>
    <property type="match status" value="1"/>
</dbReference>
<feature type="domain" description="Histidine kinase" evidence="25">
    <location>
        <begin position="573"/>
        <end position="804"/>
    </location>
</feature>
<sequence length="1051" mass="119294">MPELLEYFWKPNFYIAHGHCYLWQPSLVALHVISDGLIVIAYFSIPAMLIYFVNKRNDLPFLNIFKLFSAFIILCGIGHGFDIWTLWFPNYWWSGFERAITALVSVYTALVLLKILPYFLSLKTPEKLEAVNNELKKQIQEREKTEEILRAIVMGTASVTGADFFPALAQNLARCLDIPYVLVTEIVSDQEPIKLRNLAFWSQDNFADHDEYELQNSPCRIVLDTQEVCFYPDNLQQIFPDNKYFQELNAHSYLGIPLMAQNQKAIGILSILDVKPLVQDELAHAVLSIFASRAATELQRKWAEEAKNKAYEDLEVRVEERTSALKNINIALENQIQERMATEIAMQLMADQERAINRVISQMRQSLNLEVIFQATVNELRQVIEVDRALIYRFNSDWSGVIIKESVSPGWRKILTANKGEEVTTQNTVDEENCIVKKLGSSHELIEDTYLQETQGGFYSRSKSCCCIEDIYKADFSDCYLRFLEQFQIRSYIISPIFQGYQLWGLLCVYQNDSPREWKAAESKVVSQIANQLGVAVKQAELFAQTQQQAAELKRVADAANVANRAKSEFLANMSHELRTPLNAILGFTQLLQRDRTLAAKHQEYIKIVNQSGQHLLELINDVLEMSKIEAGRITCNPTEFDIKRCLPAIQVMLQLKAESKGLTLNFQVEESVPKFVRTDESKLRQVLVNLISNAIKFTQDGEVSLRVSVGGVDEDLGLSDEDWVSNTYLLFEIIDTGCGIASEEINDLFQAFKQTKAGRESQQGTGLGLVISQRFVNLMGGEIKVSSKPGEGSCFSFQIPVGVADQMVDESESKLNQACRLARGQEDYRILVVEDNPVNRLLLTTLLQDVGFEVQEAENGQEAIAIWQQWHPHLIFMDMHMPVIDGFEATQYIKQAEVDTIPVIVAITASAFTEQRRNCINAGCDDFISKPFRREQVLETLTKYLGVKYQTPEPNAIASTAVATSAPKNHDHLAINPETFAMMPAEWLEQIHYAAQLGNDLMILSLIKQMPPEHSDLAEALTSIVENFQFERLLEMFNSETNSETMESDR</sequence>
<evidence type="ECO:0000256" key="18">
    <source>
        <dbReference type="ARBA" id="ARBA00023136"/>
    </source>
</evidence>
<proteinExistence type="inferred from homology"/>
<dbReference type="FunFam" id="3.30.565.10:FF:000010">
    <property type="entry name" value="Sensor histidine kinase RcsC"/>
    <property type="match status" value="1"/>
</dbReference>
<evidence type="ECO:0000256" key="15">
    <source>
        <dbReference type="ARBA" id="ARBA00022989"/>
    </source>
</evidence>
<evidence type="ECO:0000256" key="10">
    <source>
        <dbReference type="ARBA" id="ARBA00022741"/>
    </source>
</evidence>
<dbReference type="EMBL" id="FO818640">
    <property type="protein sequence ID" value="CDM96347.1"/>
    <property type="molecule type" value="Genomic_DNA"/>
</dbReference>
<dbReference type="Gene3D" id="1.10.287.130">
    <property type="match status" value="1"/>
</dbReference>
<dbReference type="InterPro" id="IPR005467">
    <property type="entry name" value="His_kinase_dom"/>
</dbReference>
<comment type="catalytic activity">
    <reaction evidence="1">
        <text>ATP + protein L-histidine = ADP + protein N-phospho-L-histidine.</text>
        <dbReference type="EC" id="2.7.13.3"/>
    </reaction>
</comment>
<feature type="transmembrane region" description="Helical" evidence="23">
    <location>
        <begin position="148"/>
        <end position="169"/>
    </location>
</feature>
<comment type="cofactor">
    <cofactor evidence="2">
        <name>Cu cation</name>
        <dbReference type="ChEBI" id="CHEBI:23378"/>
    </cofactor>
</comment>
<keyword evidence="14" id="KW-0067">ATP-binding</keyword>
<keyword evidence="19" id="KW-1015">Disulfide bond</keyword>
<dbReference type="CDD" id="cd17546">
    <property type="entry name" value="REC_hyHK_CKI1_RcsC-like"/>
    <property type="match status" value="1"/>
</dbReference>
<dbReference type="InterPro" id="IPR016132">
    <property type="entry name" value="Phyto_chromo_attachment"/>
</dbReference>
<keyword evidence="18 23" id="KW-0472">Membrane</keyword>
<feature type="transmembrane region" description="Helical" evidence="23">
    <location>
        <begin position="64"/>
        <end position="87"/>
    </location>
</feature>
<dbReference type="InterPro" id="IPR003661">
    <property type="entry name" value="HisK_dim/P_dom"/>
</dbReference>
<evidence type="ECO:0000259" key="24">
    <source>
        <dbReference type="PROSITE" id="PS50046"/>
    </source>
</evidence>
<evidence type="ECO:0000256" key="9">
    <source>
        <dbReference type="ARBA" id="ARBA00022692"/>
    </source>
</evidence>
<dbReference type="SMART" id="SM00448">
    <property type="entry name" value="REC"/>
    <property type="match status" value="1"/>
</dbReference>
<evidence type="ECO:0000256" key="21">
    <source>
        <dbReference type="ARBA" id="ARBA00074306"/>
    </source>
</evidence>
<dbReference type="PRINTS" id="PR00344">
    <property type="entry name" value="BCTRLSENSOR"/>
</dbReference>
<dbReference type="PROSITE" id="PS50109">
    <property type="entry name" value="HIS_KIN"/>
    <property type="match status" value="1"/>
</dbReference>
<name>A0A9P1KGB3_9CYAN</name>
<dbReference type="PROSITE" id="PS50046">
    <property type="entry name" value="PHYTOCHROME_2"/>
    <property type="match status" value="1"/>
</dbReference>
<evidence type="ECO:0000313" key="27">
    <source>
        <dbReference type="EMBL" id="CDM96347.1"/>
    </source>
</evidence>
<comment type="similarity">
    <text evidence="4">In the N-terminal section; belongs to the phytochrome family.</text>
</comment>
<dbReference type="InterPro" id="IPR036097">
    <property type="entry name" value="HisK_dim/P_sf"/>
</dbReference>
<dbReference type="Pfam" id="PF00512">
    <property type="entry name" value="HisKA"/>
    <property type="match status" value="1"/>
</dbReference>
<dbReference type="GO" id="GO:0016020">
    <property type="term" value="C:membrane"/>
    <property type="evidence" value="ECO:0007669"/>
    <property type="project" value="UniProtKB-SubCell"/>
</dbReference>
<dbReference type="SUPFAM" id="SSF55874">
    <property type="entry name" value="ATPase domain of HSP90 chaperone/DNA topoisomerase II/histidine kinase"/>
    <property type="match status" value="1"/>
</dbReference>
<accession>A0A9P1KGB3</accession>
<keyword evidence="8 27" id="KW-0808">Transferase</keyword>
<organism evidence="27 28">
    <name type="scientific">Limnospira indica PCC 8005</name>
    <dbReference type="NCBI Taxonomy" id="376219"/>
    <lineage>
        <taxon>Bacteria</taxon>
        <taxon>Bacillati</taxon>
        <taxon>Cyanobacteriota</taxon>
        <taxon>Cyanophyceae</taxon>
        <taxon>Oscillatoriophycideae</taxon>
        <taxon>Oscillatoriales</taxon>
        <taxon>Sirenicapillariaceae</taxon>
        <taxon>Limnospira</taxon>
    </lineage>
</organism>
<dbReference type="GO" id="GO:0005524">
    <property type="term" value="F:ATP binding"/>
    <property type="evidence" value="ECO:0007669"/>
    <property type="project" value="UniProtKB-KW"/>
</dbReference>
<dbReference type="SMART" id="SM00388">
    <property type="entry name" value="HisKA"/>
    <property type="match status" value="1"/>
</dbReference>
<dbReference type="InterPro" id="IPR004358">
    <property type="entry name" value="Sig_transdc_His_kin-like_C"/>
</dbReference>
<feature type="modified residue" description="4-aspartylphosphate" evidence="22">
    <location>
        <position position="879"/>
    </location>
</feature>
<evidence type="ECO:0000256" key="19">
    <source>
        <dbReference type="ARBA" id="ARBA00023157"/>
    </source>
</evidence>
<comment type="similarity">
    <text evidence="5">Belongs to the ethylene receptor family.</text>
</comment>
<dbReference type="PANTHER" id="PTHR45339:SF1">
    <property type="entry name" value="HYBRID SIGNAL TRANSDUCTION HISTIDINE KINASE J"/>
    <property type="match status" value="1"/>
</dbReference>
<dbReference type="Gene3D" id="3.40.50.2300">
    <property type="match status" value="1"/>
</dbReference>
<evidence type="ECO:0000256" key="22">
    <source>
        <dbReference type="PROSITE-ProRule" id="PRU00169"/>
    </source>
</evidence>
<feature type="domain" description="Phytochrome chromophore attachment site" evidence="24">
    <location>
        <begin position="368"/>
        <end position="532"/>
    </location>
</feature>
<dbReference type="AlphaFoldDB" id="A0A9P1KGB3"/>
<keyword evidence="11" id="KW-0936">Ethylene signaling pathway</keyword>
<evidence type="ECO:0000256" key="4">
    <source>
        <dbReference type="ARBA" id="ARBA00006402"/>
    </source>
</evidence>
<dbReference type="FunFam" id="1.10.287.130:FF:000038">
    <property type="entry name" value="Sensory transduction histidine kinase"/>
    <property type="match status" value="1"/>
</dbReference>
<dbReference type="InterPro" id="IPR003594">
    <property type="entry name" value="HATPase_dom"/>
</dbReference>
<dbReference type="RefSeq" id="WP_008051151.1">
    <property type="nucleotide sequence ID" value="NZ_FO818640.1"/>
</dbReference>
<dbReference type="InterPro" id="IPR011006">
    <property type="entry name" value="CheY-like_superfamily"/>
</dbReference>
<evidence type="ECO:0000256" key="7">
    <source>
        <dbReference type="ARBA" id="ARBA00022553"/>
    </source>
</evidence>
<evidence type="ECO:0000256" key="13">
    <source>
        <dbReference type="ARBA" id="ARBA00022824"/>
    </source>
</evidence>